<dbReference type="GO" id="GO:0006508">
    <property type="term" value="P:proteolysis"/>
    <property type="evidence" value="ECO:0007669"/>
    <property type="project" value="UniProtKB-KW"/>
</dbReference>
<evidence type="ECO:0000256" key="5">
    <source>
        <dbReference type="SAM" id="SignalP"/>
    </source>
</evidence>
<dbReference type="Proteomes" id="UP000807716">
    <property type="component" value="Unassembled WGS sequence"/>
</dbReference>
<dbReference type="SUPFAM" id="SSF54001">
    <property type="entry name" value="Cysteine proteinases"/>
    <property type="match status" value="1"/>
</dbReference>
<dbReference type="PROSITE" id="PS51935">
    <property type="entry name" value="NLPC_P60"/>
    <property type="match status" value="1"/>
</dbReference>
<gene>
    <name evidence="7" type="ORF">DFQ27_000631</name>
</gene>
<sequence length="149" mass="16117">MKFSLAAVTLVLAVASSTCDAAFDVKKVLAAARSQIGVPYVWGGGHGPRPGRTKGGFDCSGLVRFAVFRGSGIDLGRGGNTDSQLRDRHTTQIACSRLQPGDLIFWGKQSDTHHVALYSGNNKMIEAPRTGLRVREIKYRKADICARVR</sequence>
<dbReference type="InterPro" id="IPR051794">
    <property type="entry name" value="PG_Endopeptidase_C40"/>
</dbReference>
<evidence type="ECO:0000313" key="8">
    <source>
        <dbReference type="Proteomes" id="UP000807716"/>
    </source>
</evidence>
<evidence type="ECO:0000313" key="7">
    <source>
        <dbReference type="EMBL" id="KAG0248783.1"/>
    </source>
</evidence>
<dbReference type="AlphaFoldDB" id="A0A9P6PND6"/>
<proteinExistence type="inferred from homology"/>
<comment type="caution">
    <text evidence="7">The sequence shown here is derived from an EMBL/GenBank/DDBJ whole genome shotgun (WGS) entry which is preliminary data.</text>
</comment>
<dbReference type="OrthoDB" id="2251794at2759"/>
<keyword evidence="2" id="KW-0645">Protease</keyword>
<evidence type="ECO:0000256" key="2">
    <source>
        <dbReference type="ARBA" id="ARBA00022670"/>
    </source>
</evidence>
<evidence type="ECO:0000256" key="3">
    <source>
        <dbReference type="ARBA" id="ARBA00022801"/>
    </source>
</evidence>
<reference evidence="7" key="1">
    <citation type="journal article" date="2020" name="Fungal Divers.">
        <title>Resolving the Mortierellaceae phylogeny through synthesis of multi-gene phylogenetics and phylogenomics.</title>
        <authorList>
            <person name="Vandepol N."/>
            <person name="Liber J."/>
            <person name="Desiro A."/>
            <person name="Na H."/>
            <person name="Kennedy M."/>
            <person name="Barry K."/>
            <person name="Grigoriev I.V."/>
            <person name="Miller A.N."/>
            <person name="O'Donnell K."/>
            <person name="Stajich J.E."/>
            <person name="Bonito G."/>
        </authorList>
    </citation>
    <scope>NUCLEOTIDE SEQUENCE</scope>
    <source>
        <strain evidence="7">BC1065</strain>
    </source>
</reference>
<organism evidence="7 8">
    <name type="scientific">Actinomortierella ambigua</name>
    <dbReference type="NCBI Taxonomy" id="1343610"/>
    <lineage>
        <taxon>Eukaryota</taxon>
        <taxon>Fungi</taxon>
        <taxon>Fungi incertae sedis</taxon>
        <taxon>Mucoromycota</taxon>
        <taxon>Mortierellomycotina</taxon>
        <taxon>Mortierellomycetes</taxon>
        <taxon>Mortierellales</taxon>
        <taxon>Mortierellaceae</taxon>
        <taxon>Actinomortierella</taxon>
    </lineage>
</organism>
<dbReference type="Pfam" id="PF00877">
    <property type="entry name" value="NLPC_P60"/>
    <property type="match status" value="1"/>
</dbReference>
<dbReference type="GO" id="GO:0008234">
    <property type="term" value="F:cysteine-type peptidase activity"/>
    <property type="evidence" value="ECO:0007669"/>
    <property type="project" value="UniProtKB-KW"/>
</dbReference>
<name>A0A9P6PND6_9FUNG</name>
<evidence type="ECO:0000256" key="4">
    <source>
        <dbReference type="ARBA" id="ARBA00022807"/>
    </source>
</evidence>
<dbReference type="InterPro" id="IPR038765">
    <property type="entry name" value="Papain-like_cys_pep_sf"/>
</dbReference>
<comment type="similarity">
    <text evidence="1">Belongs to the peptidase C40 family.</text>
</comment>
<keyword evidence="8" id="KW-1185">Reference proteome</keyword>
<evidence type="ECO:0000256" key="1">
    <source>
        <dbReference type="ARBA" id="ARBA00007074"/>
    </source>
</evidence>
<keyword evidence="3" id="KW-0378">Hydrolase</keyword>
<dbReference type="EMBL" id="JAAAJB010001168">
    <property type="protein sequence ID" value="KAG0248783.1"/>
    <property type="molecule type" value="Genomic_DNA"/>
</dbReference>
<dbReference type="InterPro" id="IPR000064">
    <property type="entry name" value="NLP_P60_dom"/>
</dbReference>
<feature type="domain" description="NlpC/P60" evidence="6">
    <location>
        <begin position="22"/>
        <end position="149"/>
    </location>
</feature>
<dbReference type="Gene3D" id="3.90.1720.10">
    <property type="entry name" value="endopeptidase domain like (from Nostoc punctiforme)"/>
    <property type="match status" value="1"/>
</dbReference>
<evidence type="ECO:0000259" key="6">
    <source>
        <dbReference type="PROSITE" id="PS51935"/>
    </source>
</evidence>
<feature type="chain" id="PRO_5040255310" description="NlpC/P60 domain-containing protein" evidence="5">
    <location>
        <begin position="22"/>
        <end position="149"/>
    </location>
</feature>
<dbReference type="PANTHER" id="PTHR47359">
    <property type="entry name" value="PEPTIDOGLYCAN DL-ENDOPEPTIDASE CWLO"/>
    <property type="match status" value="1"/>
</dbReference>
<dbReference type="PANTHER" id="PTHR47359:SF3">
    <property type="entry name" value="NLP_P60 DOMAIN-CONTAINING PROTEIN-RELATED"/>
    <property type="match status" value="1"/>
</dbReference>
<accession>A0A9P6PND6</accession>
<feature type="signal peptide" evidence="5">
    <location>
        <begin position="1"/>
        <end position="21"/>
    </location>
</feature>
<keyword evidence="4" id="KW-0788">Thiol protease</keyword>
<keyword evidence="5" id="KW-0732">Signal</keyword>
<protein>
    <recommendedName>
        <fullName evidence="6">NlpC/P60 domain-containing protein</fullName>
    </recommendedName>
</protein>